<evidence type="ECO:0000313" key="1">
    <source>
        <dbReference type="EMBL" id="SVA35580.1"/>
    </source>
</evidence>
<sequence length="80" mass="8628">MNPSRLFSPLGASVFLLGVGTAVAQTGNDQALVQRHCLACHNDRALVGGMSLEGLQVTAAGRNPDEVELWEKVVRKLRTR</sequence>
<accession>A0A381V5C0</accession>
<dbReference type="AlphaFoldDB" id="A0A381V5C0"/>
<name>A0A381V5C0_9ZZZZ</name>
<feature type="non-terminal residue" evidence="1">
    <location>
        <position position="80"/>
    </location>
</feature>
<gene>
    <name evidence="1" type="ORF">METZ01_LOCUS88434</name>
</gene>
<proteinExistence type="predicted"/>
<reference evidence="1" key="1">
    <citation type="submission" date="2018-05" db="EMBL/GenBank/DDBJ databases">
        <authorList>
            <person name="Lanie J.A."/>
            <person name="Ng W.-L."/>
            <person name="Kazmierczak K.M."/>
            <person name="Andrzejewski T.M."/>
            <person name="Davidsen T.M."/>
            <person name="Wayne K.J."/>
            <person name="Tettelin H."/>
            <person name="Glass J.I."/>
            <person name="Rusch D."/>
            <person name="Podicherti R."/>
            <person name="Tsui H.-C.T."/>
            <person name="Winkler M.E."/>
        </authorList>
    </citation>
    <scope>NUCLEOTIDE SEQUENCE</scope>
</reference>
<evidence type="ECO:0008006" key="2">
    <source>
        <dbReference type="Google" id="ProtNLM"/>
    </source>
</evidence>
<organism evidence="1">
    <name type="scientific">marine metagenome</name>
    <dbReference type="NCBI Taxonomy" id="408172"/>
    <lineage>
        <taxon>unclassified sequences</taxon>
        <taxon>metagenomes</taxon>
        <taxon>ecological metagenomes</taxon>
    </lineage>
</organism>
<dbReference type="EMBL" id="UINC01007897">
    <property type="protein sequence ID" value="SVA35580.1"/>
    <property type="molecule type" value="Genomic_DNA"/>
</dbReference>
<protein>
    <recommendedName>
        <fullName evidence="2">Cytochrome C Planctomycete-type domain-containing protein</fullName>
    </recommendedName>
</protein>